<accession>A0A8J4DGK8</accession>
<dbReference type="AlphaFoldDB" id="A0A8J4DGK8"/>
<evidence type="ECO:0000259" key="3">
    <source>
        <dbReference type="Pfam" id="PF08797"/>
    </source>
</evidence>
<dbReference type="EMBL" id="BOOY01000002">
    <property type="protein sequence ID" value="GIJ00929.1"/>
    <property type="molecule type" value="Genomic_DNA"/>
</dbReference>
<dbReference type="Proteomes" id="UP000652013">
    <property type="component" value="Unassembled WGS sequence"/>
</dbReference>
<reference evidence="4" key="1">
    <citation type="submission" date="2021-01" db="EMBL/GenBank/DDBJ databases">
        <title>Whole genome shotgun sequence of Spirilliplanes yamanashiensis NBRC 15828.</title>
        <authorList>
            <person name="Komaki H."/>
            <person name="Tamura T."/>
        </authorList>
    </citation>
    <scope>NUCLEOTIDE SEQUENCE</scope>
    <source>
        <strain evidence="4">NBRC 15828</strain>
    </source>
</reference>
<dbReference type="RefSeq" id="WP_203936273.1">
    <property type="nucleotide sequence ID" value="NZ_BAAAGJ010000005.1"/>
</dbReference>
<dbReference type="GO" id="GO:0003676">
    <property type="term" value="F:nucleic acid binding"/>
    <property type="evidence" value="ECO:0007669"/>
    <property type="project" value="InterPro"/>
</dbReference>
<dbReference type="Pfam" id="PF08797">
    <property type="entry name" value="HIRAN"/>
    <property type="match status" value="1"/>
</dbReference>
<evidence type="ECO:0000313" key="5">
    <source>
        <dbReference type="Proteomes" id="UP000652013"/>
    </source>
</evidence>
<feature type="domain" description="HIRAN" evidence="3">
    <location>
        <begin position="38"/>
        <end position="106"/>
    </location>
</feature>
<evidence type="ECO:0000256" key="1">
    <source>
        <dbReference type="ARBA" id="ARBA00022723"/>
    </source>
</evidence>
<dbReference type="GO" id="GO:0016818">
    <property type="term" value="F:hydrolase activity, acting on acid anhydrides, in phosphorus-containing anhydrides"/>
    <property type="evidence" value="ECO:0007669"/>
    <property type="project" value="InterPro"/>
</dbReference>
<evidence type="ECO:0000313" key="4">
    <source>
        <dbReference type="EMBL" id="GIJ00929.1"/>
    </source>
</evidence>
<organism evidence="4 5">
    <name type="scientific">Spirilliplanes yamanashiensis</name>
    <dbReference type="NCBI Taxonomy" id="42233"/>
    <lineage>
        <taxon>Bacteria</taxon>
        <taxon>Bacillati</taxon>
        <taxon>Actinomycetota</taxon>
        <taxon>Actinomycetes</taxon>
        <taxon>Micromonosporales</taxon>
        <taxon>Micromonosporaceae</taxon>
        <taxon>Spirilliplanes</taxon>
    </lineage>
</organism>
<name>A0A8J4DGK8_9ACTN</name>
<dbReference type="GO" id="GO:0008270">
    <property type="term" value="F:zinc ion binding"/>
    <property type="evidence" value="ECO:0007669"/>
    <property type="project" value="InterPro"/>
</dbReference>
<keyword evidence="1" id="KW-0479">Metal-binding</keyword>
<evidence type="ECO:0000256" key="2">
    <source>
        <dbReference type="ARBA" id="ARBA00022801"/>
    </source>
</evidence>
<dbReference type="InterPro" id="IPR014905">
    <property type="entry name" value="HIRAN"/>
</dbReference>
<comment type="caution">
    <text evidence="4">The sequence shown here is derived from an EMBL/GenBank/DDBJ whole genome shotgun (WGS) entry which is preliminary data.</text>
</comment>
<keyword evidence="2" id="KW-0378">Hydrolase</keyword>
<protein>
    <recommendedName>
        <fullName evidence="3">HIRAN domain-containing protein</fullName>
    </recommendedName>
</protein>
<keyword evidence="5" id="KW-1185">Reference proteome</keyword>
<sequence length="377" mass="41788">MGFLQRLLNRRRTDASPAPADQEPRSPNTTLDVVLYDGSHDLEVVGESYYQEALWRAVGGRRTERVRHDIQAVLVAETDNPHDDNAISVWIDGMQVGHLSREDAAAYRTGLLALQAREGRSIALRGVIVGGGVRNDGPGFLGVWMSHDPADFGLAPVVPPPVASMRGAMRTGLTEALLTDAQDDSYDLSWLQRLPADPVPAIGSLRRLLKDDPNPIDRHFMFCELEDRLYRSRDAFSSALQDYDDTCIQHDAEMDGIRDALLTKFGKVPILDTYRQMAIRQQKAKEWAKALWWTERGLSLYGSDCARPEAVDDLNRRAAAYRAKLTNESAGAPRPARPPRAAPSRTVVEALTCAACGASFDRQVTRGRKPQRCPGCR</sequence>
<proteinExistence type="predicted"/>
<dbReference type="Gene3D" id="3.30.70.2330">
    <property type="match status" value="1"/>
</dbReference>
<gene>
    <name evidence="4" type="ORF">Sya03_02810</name>
</gene>